<feature type="domain" description="GH3 C-terminal" evidence="2">
    <location>
        <begin position="430"/>
        <end position="532"/>
    </location>
</feature>
<dbReference type="InterPro" id="IPR055377">
    <property type="entry name" value="GH3_M"/>
</dbReference>
<evidence type="ECO:0000313" key="4">
    <source>
        <dbReference type="Proteomes" id="UP000220527"/>
    </source>
</evidence>
<dbReference type="RefSeq" id="WP_097643890.1">
    <property type="nucleotide sequence ID" value="NZ_NQWI01000034.1"/>
</dbReference>
<evidence type="ECO:0008006" key="5">
    <source>
        <dbReference type="Google" id="ProtNLM"/>
    </source>
</evidence>
<dbReference type="OrthoDB" id="614636at2"/>
<dbReference type="PANTHER" id="PTHR31901:SF9">
    <property type="entry name" value="GH3 DOMAIN-CONTAINING PROTEIN"/>
    <property type="match status" value="1"/>
</dbReference>
<name>A0A2A6RK20_9CHLR</name>
<comment type="caution">
    <text evidence="3">The sequence shown here is derived from an EMBL/GenBank/DDBJ whole genome shotgun (WGS) entry which is preliminary data.</text>
</comment>
<dbReference type="Pfam" id="PF23572">
    <property type="entry name" value="GH3_C"/>
    <property type="match status" value="1"/>
</dbReference>
<dbReference type="EMBL" id="NQWI01000034">
    <property type="protein sequence ID" value="PDW03293.1"/>
    <property type="molecule type" value="Genomic_DNA"/>
</dbReference>
<sequence>MLTHLAHNLWLGACLPGSYAFRRALRDVAGVQWAVLRQLLRQNATSRYGRVYDFASITSVAEYQRRVPLVDYDHLRPAIEQIAAGVQGVLTSERVLLLEPTSGSSAATKLIPYTAGLQASFQRALSPWLADLLLHDPQVRRGRAYWQVTPLAQQEQRSSGGLPIGFAEDSAYLGGLQQSLSGLVLATPPGLARLASLETLRYVTLLALLRCADLSLISVWNPTFLSLLLERLAPWGEQLVRDLAQGTLSPPEPLTPALAARLGRWLRPDPQRAALVQQALKAAPSAPELHRMLWPRLRLVSCWADGYAARSAYSLARNLPQAILQPKGLIATEGFVSFPLLKQPGAALALRSHFFEFLPSCGGEARLAHQLALGASYEVVISTAGGLYRYRLYDQVEVVGHLGACPLLRFQGKNNLVADWFGEKLNEQHVRSALEALFSRYAITPSFAMLACNTSLHPPAYTLYLEAAIAPALQPSLAHALEQQLQQNIHYRYCRNLGQLGPLRIFKIHHGAQNAYLTACQRHGQRSGDIKALALHRYDGWETIFVPEGSV</sequence>
<protein>
    <recommendedName>
        <fullName evidence="5">GH3 auxin-responsive promoter</fullName>
    </recommendedName>
</protein>
<dbReference type="AlphaFoldDB" id="A0A2A6RK20"/>
<dbReference type="Proteomes" id="UP000220527">
    <property type="component" value="Unassembled WGS sequence"/>
</dbReference>
<evidence type="ECO:0000313" key="3">
    <source>
        <dbReference type="EMBL" id="PDW03293.1"/>
    </source>
</evidence>
<gene>
    <name evidence="3" type="ORF">CJ255_09610</name>
</gene>
<dbReference type="GO" id="GO:0016881">
    <property type="term" value="F:acid-amino acid ligase activity"/>
    <property type="evidence" value="ECO:0007669"/>
    <property type="project" value="TreeGrafter"/>
</dbReference>
<dbReference type="GO" id="GO:0005737">
    <property type="term" value="C:cytoplasm"/>
    <property type="evidence" value="ECO:0007669"/>
    <property type="project" value="TreeGrafter"/>
</dbReference>
<evidence type="ECO:0000259" key="2">
    <source>
        <dbReference type="Pfam" id="PF23572"/>
    </source>
</evidence>
<reference evidence="4" key="1">
    <citation type="submission" date="2017-08" db="EMBL/GenBank/DDBJ databases">
        <authorList>
            <person name="Grouzdev D.S."/>
            <person name="Gaisin V.A."/>
            <person name="Rysina M.S."/>
            <person name="Gorlenko V.M."/>
        </authorList>
    </citation>
    <scope>NUCLEOTIDE SEQUENCE [LARGE SCALE GENOMIC DNA]</scope>
    <source>
        <strain evidence="4">Kir15-3F</strain>
    </source>
</reference>
<keyword evidence="4" id="KW-1185">Reference proteome</keyword>
<dbReference type="Pfam" id="PF03321">
    <property type="entry name" value="GH3"/>
    <property type="match status" value="1"/>
</dbReference>
<dbReference type="PANTHER" id="PTHR31901">
    <property type="entry name" value="GH3 DOMAIN-CONTAINING PROTEIN"/>
    <property type="match status" value="1"/>
</dbReference>
<dbReference type="Pfam" id="PF23571">
    <property type="entry name" value="GH3_M"/>
    <property type="match status" value="1"/>
</dbReference>
<accession>A0A2A6RK20</accession>
<dbReference type="InterPro" id="IPR004993">
    <property type="entry name" value="GH3"/>
</dbReference>
<proteinExistence type="predicted"/>
<feature type="domain" description="GH3 middle" evidence="1">
    <location>
        <begin position="348"/>
        <end position="413"/>
    </location>
</feature>
<dbReference type="InterPro" id="IPR055378">
    <property type="entry name" value="GH3_C"/>
</dbReference>
<evidence type="ECO:0000259" key="1">
    <source>
        <dbReference type="Pfam" id="PF23571"/>
    </source>
</evidence>
<organism evidence="3 4">
    <name type="scientific">Candidatus Viridilinea mediisalina</name>
    <dbReference type="NCBI Taxonomy" id="2024553"/>
    <lineage>
        <taxon>Bacteria</taxon>
        <taxon>Bacillati</taxon>
        <taxon>Chloroflexota</taxon>
        <taxon>Chloroflexia</taxon>
        <taxon>Chloroflexales</taxon>
        <taxon>Chloroflexineae</taxon>
        <taxon>Oscillochloridaceae</taxon>
        <taxon>Candidatus Viridilinea</taxon>
    </lineage>
</organism>